<evidence type="ECO:0008006" key="4">
    <source>
        <dbReference type="Google" id="ProtNLM"/>
    </source>
</evidence>
<feature type="compositionally biased region" description="Pro residues" evidence="1">
    <location>
        <begin position="242"/>
        <end position="258"/>
    </location>
</feature>
<sequence>MAETLEDASSLFPQKPEQTELVVDEHRQLDAADLLSDDVVVGGSSVDLTAGAPGSAITPTGSITPPEEDVGLGGDASASAQRLLAHQIPEPRGATPIERVASTGFDDVATTTELPGPPQPLGTFSAAGSTIDIQPLNVDTPSQPLFVGTPSSRVDVMDAPIPFGTSTGGGDFFATFPPIPEPPVPVPTPEIPILSPPPPPAAPLASTPSQSHDIQVPETPLTPAIPPPPTSSSTPLFSATFPQPPPQQQQQQPPPPPALSRSAMTIHIPALLDQRHLSLPTRRLTDPTIFHDVPNTDPVADLISRNFPPYDPSQRPLVNIQSLAMDPTTDHTRLLATTHSFRTLATYTRQKLTSTHPAQVDTINRMWTLRLHALIKLKLVDLAMAELDRIGSNFFDSSSPTNPNLKLETYPDVWPDKSGPLVSWELRLIWAKLPSYKSNTQETINRLYSLLYECRKNEKQHLGEVEIWQSRATHVTLHISTALSDLKDYHLSASLLSSTLKRHPSNPDILSALGRIHLQSGDLPTAEKIYRQVESTLQIPATQSLLTHGDEYADGSSPPPNFAQITERERRPDLVYMNASHWHLANGRPNISSALLTCLLTIESGLTVFNNLGVATLYTGNARQAVSVLESGVV</sequence>
<feature type="compositionally biased region" description="Pro residues" evidence="1">
    <location>
        <begin position="177"/>
        <end position="202"/>
    </location>
</feature>
<feature type="region of interest" description="Disordered" evidence="1">
    <location>
        <begin position="44"/>
        <end position="74"/>
    </location>
</feature>
<dbReference type="PANTHER" id="PTHR21581">
    <property type="entry name" value="D-ALANYL-D-ALANINE CARBOXYPEPTIDASE"/>
    <property type="match status" value="1"/>
</dbReference>
<dbReference type="PANTHER" id="PTHR21581:SF6">
    <property type="entry name" value="TRAFFICKING PROTEIN PARTICLE COMPLEX SUBUNIT 12"/>
    <property type="match status" value="1"/>
</dbReference>
<comment type="caution">
    <text evidence="2">The sequence shown here is derived from an EMBL/GenBank/DDBJ whole genome shotgun (WGS) entry which is preliminary data.</text>
</comment>
<feature type="region of interest" description="Disordered" evidence="1">
    <location>
        <begin position="177"/>
        <end position="261"/>
    </location>
</feature>
<protein>
    <recommendedName>
        <fullName evidence="4">Trafficking protein particle complex subunit 12</fullName>
    </recommendedName>
</protein>
<proteinExistence type="predicted"/>
<dbReference type="GO" id="GO:0005794">
    <property type="term" value="C:Golgi apparatus"/>
    <property type="evidence" value="ECO:0007669"/>
    <property type="project" value="TreeGrafter"/>
</dbReference>
<dbReference type="Proteomes" id="UP001212841">
    <property type="component" value="Unassembled WGS sequence"/>
</dbReference>
<evidence type="ECO:0000313" key="2">
    <source>
        <dbReference type="EMBL" id="KAJ3038373.1"/>
    </source>
</evidence>
<feature type="compositionally biased region" description="Low complexity" evidence="1">
    <location>
        <begin position="231"/>
        <end position="241"/>
    </location>
</feature>
<feature type="non-terminal residue" evidence="2">
    <location>
        <position position="634"/>
    </location>
</feature>
<dbReference type="GO" id="GO:0030008">
    <property type="term" value="C:TRAPP complex"/>
    <property type="evidence" value="ECO:0007669"/>
    <property type="project" value="TreeGrafter"/>
</dbReference>
<dbReference type="EMBL" id="JADGJD010001739">
    <property type="protein sequence ID" value="KAJ3038373.1"/>
    <property type="molecule type" value="Genomic_DNA"/>
</dbReference>
<dbReference type="InterPro" id="IPR011990">
    <property type="entry name" value="TPR-like_helical_dom_sf"/>
</dbReference>
<dbReference type="Gene3D" id="1.25.40.10">
    <property type="entry name" value="Tetratricopeptide repeat domain"/>
    <property type="match status" value="1"/>
</dbReference>
<gene>
    <name evidence="2" type="ORF">HK097_003195</name>
</gene>
<evidence type="ECO:0000313" key="3">
    <source>
        <dbReference type="Proteomes" id="UP001212841"/>
    </source>
</evidence>
<keyword evidence="3" id="KW-1185">Reference proteome</keyword>
<evidence type="ECO:0000256" key="1">
    <source>
        <dbReference type="SAM" id="MobiDB-lite"/>
    </source>
</evidence>
<name>A0AAD5S4M7_9FUNG</name>
<dbReference type="SUPFAM" id="SSF48452">
    <property type="entry name" value="TPR-like"/>
    <property type="match status" value="1"/>
</dbReference>
<accession>A0AAD5S4M7</accession>
<feature type="region of interest" description="Disordered" evidence="1">
    <location>
        <begin position="1"/>
        <end position="20"/>
    </location>
</feature>
<reference evidence="2" key="1">
    <citation type="submission" date="2020-05" db="EMBL/GenBank/DDBJ databases">
        <title>Phylogenomic resolution of chytrid fungi.</title>
        <authorList>
            <person name="Stajich J.E."/>
            <person name="Amses K."/>
            <person name="Simmons R."/>
            <person name="Seto K."/>
            <person name="Myers J."/>
            <person name="Bonds A."/>
            <person name="Quandt C.A."/>
            <person name="Barry K."/>
            <person name="Liu P."/>
            <person name="Grigoriev I."/>
            <person name="Longcore J.E."/>
            <person name="James T.Y."/>
        </authorList>
    </citation>
    <scope>NUCLEOTIDE SEQUENCE</scope>
    <source>
        <strain evidence="2">JEL0318</strain>
    </source>
</reference>
<dbReference type="AlphaFoldDB" id="A0AAD5S4M7"/>
<organism evidence="2 3">
    <name type="scientific">Rhizophlyctis rosea</name>
    <dbReference type="NCBI Taxonomy" id="64517"/>
    <lineage>
        <taxon>Eukaryota</taxon>
        <taxon>Fungi</taxon>
        <taxon>Fungi incertae sedis</taxon>
        <taxon>Chytridiomycota</taxon>
        <taxon>Chytridiomycota incertae sedis</taxon>
        <taxon>Chytridiomycetes</taxon>
        <taxon>Rhizophlyctidales</taxon>
        <taxon>Rhizophlyctidaceae</taxon>
        <taxon>Rhizophlyctis</taxon>
    </lineage>
</organism>